<evidence type="ECO:0000256" key="3">
    <source>
        <dbReference type="PROSITE-ProRule" id="PRU00703"/>
    </source>
</evidence>
<feature type="domain" description="CBS" evidence="5">
    <location>
        <begin position="78"/>
        <end position="136"/>
    </location>
</feature>
<reference evidence="8" key="1">
    <citation type="journal article" date="2013" name="Proc. Natl. Acad. Sci. U.S.A.">
        <title>Genome structure and metabolic features in the red seaweed Chondrus crispus shed light on evolution of the Archaeplastida.</title>
        <authorList>
            <person name="Collen J."/>
            <person name="Porcel B."/>
            <person name="Carre W."/>
            <person name="Ball S.G."/>
            <person name="Chaparro C."/>
            <person name="Tonon T."/>
            <person name="Barbeyron T."/>
            <person name="Michel G."/>
            <person name="Noel B."/>
            <person name="Valentin K."/>
            <person name="Elias M."/>
            <person name="Artiguenave F."/>
            <person name="Arun A."/>
            <person name="Aury J.M."/>
            <person name="Barbosa-Neto J.F."/>
            <person name="Bothwell J.H."/>
            <person name="Bouget F.Y."/>
            <person name="Brillet L."/>
            <person name="Cabello-Hurtado F."/>
            <person name="Capella-Gutierrez S."/>
            <person name="Charrier B."/>
            <person name="Cladiere L."/>
            <person name="Cock J.M."/>
            <person name="Coelho S.M."/>
            <person name="Colleoni C."/>
            <person name="Czjzek M."/>
            <person name="Da Silva C."/>
            <person name="Delage L."/>
            <person name="Denoeud F."/>
            <person name="Deschamps P."/>
            <person name="Dittami S.M."/>
            <person name="Gabaldon T."/>
            <person name="Gachon C.M."/>
            <person name="Groisillier A."/>
            <person name="Herve C."/>
            <person name="Jabbari K."/>
            <person name="Katinka M."/>
            <person name="Kloareg B."/>
            <person name="Kowalczyk N."/>
            <person name="Labadie K."/>
            <person name="Leblanc C."/>
            <person name="Lopez P.J."/>
            <person name="McLachlan D.H."/>
            <person name="Meslet-Cladiere L."/>
            <person name="Moustafa A."/>
            <person name="Nehr Z."/>
            <person name="Nyvall Collen P."/>
            <person name="Panaud O."/>
            <person name="Partensky F."/>
            <person name="Poulain J."/>
            <person name="Rensing S.A."/>
            <person name="Rousvoal S."/>
            <person name="Samson G."/>
            <person name="Symeonidi A."/>
            <person name="Weissenbach J."/>
            <person name="Zambounis A."/>
            <person name="Wincker P."/>
            <person name="Boyen C."/>
        </authorList>
    </citation>
    <scope>NUCLEOTIDE SEQUENCE [LARGE SCALE GENOMIC DNA]</scope>
    <source>
        <strain evidence="8">cv. Stackhouse</strain>
    </source>
</reference>
<dbReference type="InterPro" id="IPR053793">
    <property type="entry name" value="PB1-like"/>
</dbReference>
<dbReference type="Pfam" id="PF00564">
    <property type="entry name" value="PB1"/>
    <property type="match status" value="1"/>
</dbReference>
<dbReference type="SUPFAM" id="SSF54631">
    <property type="entry name" value="CBS-domain pair"/>
    <property type="match status" value="2"/>
</dbReference>
<keyword evidence="2" id="KW-0802">TPR repeat</keyword>
<dbReference type="SMART" id="SM00028">
    <property type="entry name" value="TPR"/>
    <property type="match status" value="4"/>
</dbReference>
<dbReference type="OMA" id="HNESHEF"/>
<dbReference type="PANTHER" id="PTHR48108:SF26">
    <property type="entry name" value="CBS DOMAIN-CONTAINING PROTEIN DDB_G0289609"/>
    <property type="match status" value="1"/>
</dbReference>
<evidence type="ECO:0000259" key="5">
    <source>
        <dbReference type="PROSITE" id="PS51371"/>
    </source>
</evidence>
<gene>
    <name evidence="7" type="ORF">CHC_T00009206001</name>
</gene>
<dbReference type="InterPro" id="IPR000644">
    <property type="entry name" value="CBS_dom"/>
</dbReference>
<evidence type="ECO:0000313" key="8">
    <source>
        <dbReference type="Proteomes" id="UP000012073"/>
    </source>
</evidence>
<feature type="domain" description="CBS" evidence="5">
    <location>
        <begin position="12"/>
        <end position="69"/>
    </location>
</feature>
<feature type="region of interest" description="Disordered" evidence="4">
    <location>
        <begin position="467"/>
        <end position="492"/>
    </location>
</feature>
<dbReference type="PANTHER" id="PTHR48108">
    <property type="entry name" value="CBS DOMAIN-CONTAINING PROTEIN CBSX2, CHLOROPLASTIC"/>
    <property type="match status" value="1"/>
</dbReference>
<dbReference type="EMBL" id="HG002158">
    <property type="protein sequence ID" value="CDF40347.1"/>
    <property type="molecule type" value="Genomic_DNA"/>
</dbReference>
<evidence type="ECO:0000259" key="6">
    <source>
        <dbReference type="PROSITE" id="PS51745"/>
    </source>
</evidence>
<evidence type="ECO:0000256" key="2">
    <source>
        <dbReference type="PROSITE-ProRule" id="PRU00339"/>
    </source>
</evidence>
<dbReference type="Gramene" id="CDF40347">
    <property type="protein sequence ID" value="CDF40347"/>
    <property type="gene ID" value="CHC_T00009206001"/>
</dbReference>
<proteinExistence type="predicted"/>
<dbReference type="InterPro" id="IPR000270">
    <property type="entry name" value="PB1_dom"/>
</dbReference>
<evidence type="ECO:0000256" key="1">
    <source>
        <dbReference type="ARBA" id="ARBA00022737"/>
    </source>
</evidence>
<accession>R7QPC9</accession>
<dbReference type="Pfam" id="PF13432">
    <property type="entry name" value="TPR_16"/>
    <property type="match status" value="2"/>
</dbReference>
<dbReference type="SMART" id="SM00666">
    <property type="entry name" value="PB1"/>
    <property type="match status" value="1"/>
</dbReference>
<evidence type="ECO:0000313" key="7">
    <source>
        <dbReference type="EMBL" id="CDF40347.1"/>
    </source>
</evidence>
<evidence type="ECO:0000256" key="4">
    <source>
        <dbReference type="SAM" id="MobiDB-lite"/>
    </source>
</evidence>
<sequence>MSIRTLGDVVTRSPPPLTLPETATVFSLATALSRARSDAAAILSVDSNKLAGIATSRDVTKCVARAEALHRLPVASIMTPHPVTLPPSETPTNALLLMREGGFRHLPVVAPDDHRLLGVVDVLHLVYDAVAALQKVADLIPSRRVFEFMRAARETMARPTLGPLVKDNPVAALHPHESVAAACEALVRARVAAVVVVDRQHTLQGIFTCRDVVSRVVVPGLDPTITKLADVMTPNPDCASAEFTVLHSLQRMQACGYRHLPVVAPGTRIVIGLCDVLQLTTSSIMEMSNVEPVGPKQTSSWGVTSIFNSLFSSSYREQPEQFAPQAPARVSFKPSIGPSEALPRTHPLSTTRRQYSNMSSTMSSVTSYRGIQGDVALASFKFKDLNHEYRRIKMPMPPAPGAFDQFVVDIRRRFAGSANVGPIKIKYVDEDGDEVLLSNDEDLASCYEDFLESKNRTIHLRVYDTERPTSSNLQSPISSNASSMLGSPRPRALPANPSQLDYKQDLLSSETPLVQDKASPAAAQIPEMKQAPITPSMRKASEAQEKMMDGKMEDAIALYNKAIQQDPENARARGGRGAAHLISGDSTGAEEDYRKALDLLEKGKGGNVGDITFQMCIVGLVESLIDQRRYEEAAQVSTSIDSKIDNPGCIDAFRDELDSAGNAARQALEAGEFGVAMSCYSNALRVESAYLQLVEDERGTAGLRLGRAKCYKALEDFDMALEDYEAAALLEPESVAAHKGSGKCLAELEQLDRALEAYERAHKLDPADEDVNKEMQLIRVMLPDPLQSKKEEIAKLGALLGGMNLPGKQD</sequence>
<dbReference type="SMART" id="SM00116">
    <property type="entry name" value="CBS"/>
    <property type="match status" value="3"/>
</dbReference>
<dbReference type="PhylomeDB" id="R7QPC9"/>
<feature type="repeat" description="TPR" evidence="2">
    <location>
        <begin position="735"/>
        <end position="768"/>
    </location>
</feature>
<dbReference type="Gene3D" id="3.10.580.10">
    <property type="entry name" value="CBS-domain"/>
    <property type="match status" value="2"/>
</dbReference>
<protein>
    <submittedName>
        <fullName evidence="7">TPR repeat-containing protein</fullName>
    </submittedName>
</protein>
<feature type="domain" description="PB1" evidence="6">
    <location>
        <begin position="375"/>
        <end position="463"/>
    </location>
</feature>
<keyword evidence="8" id="KW-1185">Reference proteome</keyword>
<dbReference type="OrthoDB" id="418595at2759"/>
<dbReference type="RefSeq" id="XP_005710641.1">
    <property type="nucleotide sequence ID" value="XM_005710584.1"/>
</dbReference>
<keyword evidence="1" id="KW-0677">Repeat</keyword>
<dbReference type="Proteomes" id="UP000012073">
    <property type="component" value="Unassembled WGS sequence"/>
</dbReference>
<dbReference type="SUPFAM" id="SSF54277">
    <property type="entry name" value="CAD &amp; PB1 domains"/>
    <property type="match status" value="1"/>
</dbReference>
<dbReference type="InterPro" id="IPR051462">
    <property type="entry name" value="CBS_domain-containing"/>
</dbReference>
<name>R7QPC9_CHOCR</name>
<dbReference type="InterPro" id="IPR019734">
    <property type="entry name" value="TPR_rpt"/>
</dbReference>
<dbReference type="KEGG" id="ccp:CHC_T00009206001"/>
<organism evidence="7 8">
    <name type="scientific">Chondrus crispus</name>
    <name type="common">Carrageen Irish moss</name>
    <name type="synonym">Polymorpha crispa</name>
    <dbReference type="NCBI Taxonomy" id="2769"/>
    <lineage>
        <taxon>Eukaryota</taxon>
        <taxon>Rhodophyta</taxon>
        <taxon>Florideophyceae</taxon>
        <taxon>Rhodymeniophycidae</taxon>
        <taxon>Gigartinales</taxon>
        <taxon>Gigartinaceae</taxon>
        <taxon>Chondrus</taxon>
    </lineage>
</organism>
<dbReference type="SUPFAM" id="SSF81901">
    <property type="entry name" value="HCP-like"/>
    <property type="match status" value="1"/>
</dbReference>
<feature type="domain" description="CBS" evidence="5">
    <location>
        <begin position="164"/>
        <end position="223"/>
    </location>
</feature>
<dbReference type="CDD" id="cd05992">
    <property type="entry name" value="PB1"/>
    <property type="match status" value="1"/>
</dbReference>
<dbReference type="AlphaFoldDB" id="R7QPC9"/>
<dbReference type="STRING" id="2769.R7QPC9"/>
<feature type="compositionally biased region" description="Polar residues" evidence="4">
    <location>
        <begin position="468"/>
        <end position="485"/>
    </location>
</feature>
<dbReference type="PROSITE" id="PS51745">
    <property type="entry name" value="PB1"/>
    <property type="match status" value="1"/>
</dbReference>
<dbReference type="Gene3D" id="1.25.40.10">
    <property type="entry name" value="Tetratricopeptide repeat domain"/>
    <property type="match status" value="2"/>
</dbReference>
<dbReference type="PROSITE" id="PS51371">
    <property type="entry name" value="CBS"/>
    <property type="match status" value="3"/>
</dbReference>
<dbReference type="InterPro" id="IPR011990">
    <property type="entry name" value="TPR-like_helical_dom_sf"/>
</dbReference>
<dbReference type="InterPro" id="IPR046342">
    <property type="entry name" value="CBS_dom_sf"/>
</dbReference>
<keyword evidence="3" id="KW-0129">CBS domain</keyword>
<dbReference type="PROSITE" id="PS50005">
    <property type="entry name" value="TPR"/>
    <property type="match status" value="2"/>
</dbReference>
<dbReference type="GeneID" id="17318358"/>
<feature type="repeat" description="TPR" evidence="2">
    <location>
        <begin position="701"/>
        <end position="734"/>
    </location>
</feature>
<dbReference type="Gene3D" id="3.10.20.90">
    <property type="entry name" value="Phosphatidylinositol 3-kinase Catalytic Subunit, Chain A, domain 1"/>
    <property type="match status" value="1"/>
</dbReference>
<dbReference type="Pfam" id="PF00571">
    <property type="entry name" value="CBS"/>
    <property type="match status" value="4"/>
</dbReference>